<evidence type="ECO:0000313" key="15">
    <source>
        <dbReference type="EMBL" id="PAA54831.1"/>
    </source>
</evidence>
<proteinExistence type="inferred from homology"/>
<dbReference type="SMART" id="SM00220">
    <property type="entry name" value="S_TKc"/>
    <property type="match status" value="1"/>
</dbReference>
<evidence type="ECO:0000256" key="1">
    <source>
        <dbReference type="ARBA" id="ARBA00001674"/>
    </source>
</evidence>
<dbReference type="GO" id="GO:0005516">
    <property type="term" value="F:calmodulin binding"/>
    <property type="evidence" value="ECO:0007669"/>
    <property type="project" value="UniProtKB-KW"/>
</dbReference>
<comment type="subunit">
    <text evidence="11">Hexadecamer of 4 heterotetramers, each composed of alpha, beta, gamma, and delta subunits. Alpha (PHKA1 or PHKA2) and beta (PHKB) are regulatory subunits, gamma (PHKG1 or PHKG2) is the catalytic subunit, and delta is calmodulin.</text>
</comment>
<evidence type="ECO:0000256" key="3">
    <source>
        <dbReference type="ARBA" id="ARBA00022527"/>
    </source>
</evidence>
<dbReference type="InterPro" id="IPR002291">
    <property type="entry name" value="Phosph_kin_gamma"/>
</dbReference>
<evidence type="ECO:0000259" key="14">
    <source>
        <dbReference type="PROSITE" id="PS50011"/>
    </source>
</evidence>
<gene>
    <name evidence="15" type="ORF">BOX15_Mlig019324g1</name>
</gene>
<dbReference type="GO" id="GO:0005524">
    <property type="term" value="F:ATP binding"/>
    <property type="evidence" value="ECO:0007669"/>
    <property type="project" value="UniProtKB-UniRule"/>
</dbReference>
<evidence type="ECO:0000256" key="8">
    <source>
        <dbReference type="ARBA" id="ARBA00022840"/>
    </source>
</evidence>
<dbReference type="AlphaFoldDB" id="A0A267DZV2"/>
<name>A0A267DZV2_9PLAT</name>
<keyword evidence="10" id="KW-0119">Carbohydrate metabolism</keyword>
<keyword evidence="3 13" id="KW-0723">Serine/threonine-protein kinase</keyword>
<keyword evidence="6 12" id="KW-0547">Nucleotide-binding</keyword>
<dbReference type="Gene3D" id="3.30.200.20">
    <property type="entry name" value="Phosphorylase Kinase, domain 1"/>
    <property type="match status" value="1"/>
</dbReference>
<evidence type="ECO:0000256" key="12">
    <source>
        <dbReference type="PROSITE-ProRule" id="PRU10141"/>
    </source>
</evidence>
<dbReference type="Gene3D" id="1.10.510.10">
    <property type="entry name" value="Transferase(Phosphotransferase) domain 1"/>
    <property type="match status" value="1"/>
</dbReference>
<dbReference type="InterPro" id="IPR017441">
    <property type="entry name" value="Protein_kinase_ATP_BS"/>
</dbReference>
<dbReference type="OrthoDB" id="419455at2759"/>
<dbReference type="STRING" id="282301.A0A267DZV2"/>
<evidence type="ECO:0000256" key="4">
    <source>
        <dbReference type="ARBA" id="ARBA00022600"/>
    </source>
</evidence>
<evidence type="ECO:0000256" key="9">
    <source>
        <dbReference type="ARBA" id="ARBA00022860"/>
    </source>
</evidence>
<dbReference type="PROSITE" id="PS50011">
    <property type="entry name" value="PROTEIN_KINASE_DOM"/>
    <property type="match status" value="1"/>
</dbReference>
<dbReference type="PRINTS" id="PR01049">
    <property type="entry name" value="PHOSPHBKNASE"/>
</dbReference>
<dbReference type="InterPro" id="IPR008271">
    <property type="entry name" value="Ser/Thr_kinase_AS"/>
</dbReference>
<comment type="caution">
    <text evidence="15">The sequence shown here is derived from an EMBL/GenBank/DDBJ whole genome shotgun (WGS) entry which is preliminary data.</text>
</comment>
<reference evidence="15 16" key="1">
    <citation type="submission" date="2017-06" db="EMBL/GenBank/DDBJ databases">
        <title>A platform for efficient transgenesis in Macrostomum lignano, a flatworm model organism for stem cell research.</title>
        <authorList>
            <person name="Berezikov E."/>
        </authorList>
    </citation>
    <scope>NUCLEOTIDE SEQUENCE [LARGE SCALE GENOMIC DNA]</scope>
    <source>
        <strain evidence="15">DV1</strain>
        <tissue evidence="15">Whole organism</tissue>
    </source>
</reference>
<dbReference type="InterPro" id="IPR011009">
    <property type="entry name" value="Kinase-like_dom_sf"/>
</dbReference>
<protein>
    <recommendedName>
        <fullName evidence="2">phosphorylase kinase</fullName>
        <ecNumber evidence="2">2.7.11.19</ecNumber>
    </recommendedName>
</protein>
<sequence>LAMTIGYPNGAGDDSGNTNQFYSQYEPKEVLGHGLSSVVRKCVEKSTKKEFAVKVIDLNNLDANSEDARADAMKELEVLRKVQGHPNIILLHGYFETAAYVFFVFEICPNGELFEHLNKVVRLSEKRTRAVMQQLLDALQFLHRRSIVHRDIKAENILLDEAMNIKLTDFGFATEVEDDESLTDLCGTPSYLSPEILIVNMYERYERTSVHGYGRAVDMWASGVLMYTMLSGSPPFWHRKQMTMLRLIMEGRFSFDSPEWEEISDAAKDLIRRLLRVDSKQRPTAAEALQHQFFARQELPRLSFDPRSRFRSAILAVRCLCRLSRLHSAPSRLDIRRLRSDPYSVRAMRRLIDSTAFLVYNHWVKKAEDQNRAALFENSPKMDLLESVRE</sequence>
<evidence type="ECO:0000256" key="13">
    <source>
        <dbReference type="RuleBase" id="RU000304"/>
    </source>
</evidence>
<dbReference type="GO" id="GO:0005977">
    <property type="term" value="P:glycogen metabolic process"/>
    <property type="evidence" value="ECO:0007669"/>
    <property type="project" value="UniProtKB-KW"/>
</dbReference>
<dbReference type="GO" id="GO:0004689">
    <property type="term" value="F:phosphorylase kinase activity"/>
    <property type="evidence" value="ECO:0007669"/>
    <property type="project" value="UniProtKB-EC"/>
</dbReference>
<evidence type="ECO:0000256" key="6">
    <source>
        <dbReference type="ARBA" id="ARBA00022741"/>
    </source>
</evidence>
<keyword evidence="9" id="KW-0112">Calmodulin-binding</keyword>
<evidence type="ECO:0000256" key="7">
    <source>
        <dbReference type="ARBA" id="ARBA00022777"/>
    </source>
</evidence>
<evidence type="ECO:0000256" key="11">
    <source>
        <dbReference type="ARBA" id="ARBA00025890"/>
    </source>
</evidence>
<dbReference type="PROSITE" id="PS00107">
    <property type="entry name" value="PROTEIN_KINASE_ATP"/>
    <property type="match status" value="1"/>
</dbReference>
<dbReference type="PANTHER" id="PTHR24347">
    <property type="entry name" value="SERINE/THREONINE-PROTEIN KINASE"/>
    <property type="match status" value="1"/>
</dbReference>
<accession>A0A267DZV2</accession>
<feature type="non-terminal residue" evidence="15">
    <location>
        <position position="1"/>
    </location>
</feature>
<evidence type="ECO:0000256" key="2">
    <source>
        <dbReference type="ARBA" id="ARBA00012432"/>
    </source>
</evidence>
<dbReference type="SUPFAM" id="SSF56112">
    <property type="entry name" value="Protein kinase-like (PK-like)"/>
    <property type="match status" value="1"/>
</dbReference>
<comment type="similarity">
    <text evidence="13">Belongs to the protein kinase superfamily.</text>
</comment>
<feature type="domain" description="Protein kinase" evidence="14">
    <location>
        <begin position="25"/>
        <end position="294"/>
    </location>
</feature>
<keyword evidence="4" id="KW-0321">Glycogen metabolism</keyword>
<dbReference type="FunFam" id="1.10.510.10:FF:001701">
    <property type="entry name" value="Phosphorylase kinase catalytic subunit gamma 2"/>
    <property type="match status" value="1"/>
</dbReference>
<keyword evidence="5" id="KW-0808">Transferase</keyword>
<dbReference type="Pfam" id="PF00069">
    <property type="entry name" value="Pkinase"/>
    <property type="match status" value="1"/>
</dbReference>
<keyword evidence="16" id="KW-1185">Reference proteome</keyword>
<keyword evidence="7" id="KW-0418">Kinase</keyword>
<organism evidence="15 16">
    <name type="scientific">Macrostomum lignano</name>
    <dbReference type="NCBI Taxonomy" id="282301"/>
    <lineage>
        <taxon>Eukaryota</taxon>
        <taxon>Metazoa</taxon>
        <taxon>Spiralia</taxon>
        <taxon>Lophotrochozoa</taxon>
        <taxon>Platyhelminthes</taxon>
        <taxon>Rhabditophora</taxon>
        <taxon>Macrostomorpha</taxon>
        <taxon>Macrostomida</taxon>
        <taxon>Macrostomidae</taxon>
        <taxon>Macrostomum</taxon>
    </lineage>
</organism>
<evidence type="ECO:0000313" key="16">
    <source>
        <dbReference type="Proteomes" id="UP000215902"/>
    </source>
</evidence>
<dbReference type="PROSITE" id="PS00108">
    <property type="entry name" value="PROTEIN_KINASE_ST"/>
    <property type="match status" value="1"/>
</dbReference>
<comment type="catalytic activity">
    <reaction evidence="1">
        <text>2 ATP + phosphorylase b = 2 ADP + phosphorylase a.</text>
        <dbReference type="EC" id="2.7.11.19"/>
    </reaction>
</comment>
<evidence type="ECO:0000256" key="5">
    <source>
        <dbReference type="ARBA" id="ARBA00022679"/>
    </source>
</evidence>
<dbReference type="GO" id="GO:0005964">
    <property type="term" value="C:phosphorylase kinase complex"/>
    <property type="evidence" value="ECO:0007669"/>
    <property type="project" value="InterPro"/>
</dbReference>
<dbReference type="EC" id="2.7.11.19" evidence="2"/>
<evidence type="ECO:0000256" key="10">
    <source>
        <dbReference type="ARBA" id="ARBA00023277"/>
    </source>
</evidence>
<dbReference type="EMBL" id="NIVC01002854">
    <property type="protein sequence ID" value="PAA54831.1"/>
    <property type="molecule type" value="Genomic_DNA"/>
</dbReference>
<feature type="binding site" evidence="12">
    <location>
        <position position="54"/>
    </location>
    <ligand>
        <name>ATP</name>
        <dbReference type="ChEBI" id="CHEBI:30616"/>
    </ligand>
</feature>
<dbReference type="Proteomes" id="UP000215902">
    <property type="component" value="Unassembled WGS sequence"/>
</dbReference>
<keyword evidence="8 12" id="KW-0067">ATP-binding</keyword>
<dbReference type="InterPro" id="IPR000719">
    <property type="entry name" value="Prot_kinase_dom"/>
</dbReference>